<evidence type="ECO:0000313" key="2">
    <source>
        <dbReference type="EMBL" id="ABI67223.1"/>
    </source>
</evidence>
<dbReference type="STRING" id="394221.Mmar10_2942"/>
<dbReference type="PANTHER" id="PTHR37691">
    <property type="entry name" value="BLR3518 PROTEIN"/>
    <property type="match status" value="1"/>
</dbReference>
<evidence type="ECO:0000256" key="1">
    <source>
        <dbReference type="SAM" id="SignalP"/>
    </source>
</evidence>
<dbReference type="EMBL" id="CP000449">
    <property type="protein sequence ID" value="ABI67223.1"/>
    <property type="molecule type" value="Genomic_DNA"/>
</dbReference>
<dbReference type="KEGG" id="mmr:Mmar10_2942"/>
<dbReference type="HOGENOM" id="CLU_114489_0_0_5"/>
<dbReference type="AlphaFoldDB" id="Q0AKH0"/>
<dbReference type="eggNOG" id="COG1416">
    <property type="taxonomic scope" value="Bacteria"/>
</dbReference>
<feature type="signal peptide" evidence="1">
    <location>
        <begin position="1"/>
        <end position="30"/>
    </location>
</feature>
<dbReference type="RefSeq" id="WP_011644867.1">
    <property type="nucleotide sequence ID" value="NC_008347.1"/>
</dbReference>
<organism evidence="2 3">
    <name type="scientific">Maricaulis maris (strain MCS10)</name>
    <name type="common">Caulobacter maris</name>
    <dbReference type="NCBI Taxonomy" id="394221"/>
    <lineage>
        <taxon>Bacteria</taxon>
        <taxon>Pseudomonadati</taxon>
        <taxon>Pseudomonadota</taxon>
        <taxon>Alphaproteobacteria</taxon>
        <taxon>Maricaulales</taxon>
        <taxon>Maricaulaceae</taxon>
        <taxon>Maricaulis</taxon>
    </lineage>
</organism>
<dbReference type="OrthoDB" id="7206705at2"/>
<gene>
    <name evidence="2" type="ordered locus">Mmar10_2942</name>
</gene>
<proteinExistence type="predicted"/>
<dbReference type="PANTHER" id="PTHR37691:SF1">
    <property type="entry name" value="BLR3518 PROTEIN"/>
    <property type="match status" value="1"/>
</dbReference>
<feature type="chain" id="PRO_5004168202" evidence="1">
    <location>
        <begin position="31"/>
        <end position="181"/>
    </location>
</feature>
<reference evidence="2 3" key="1">
    <citation type="submission" date="2006-08" db="EMBL/GenBank/DDBJ databases">
        <title>Complete sequence of Maricaulis maris MCS10.</title>
        <authorList>
            <consortium name="US DOE Joint Genome Institute"/>
            <person name="Copeland A."/>
            <person name="Lucas S."/>
            <person name="Lapidus A."/>
            <person name="Barry K."/>
            <person name="Detter J.C."/>
            <person name="Glavina del Rio T."/>
            <person name="Hammon N."/>
            <person name="Israni S."/>
            <person name="Dalin E."/>
            <person name="Tice H."/>
            <person name="Pitluck S."/>
            <person name="Saunders E."/>
            <person name="Brettin T."/>
            <person name="Bruce D."/>
            <person name="Han C."/>
            <person name="Tapia R."/>
            <person name="Gilna P."/>
            <person name="Schmutz J."/>
            <person name="Larimer F."/>
            <person name="Land M."/>
            <person name="Hauser L."/>
            <person name="Kyrpides N."/>
            <person name="Mikhailova N."/>
            <person name="Viollier P."/>
            <person name="Stephens C."/>
            <person name="Richardson P."/>
        </authorList>
    </citation>
    <scope>NUCLEOTIDE SEQUENCE [LARGE SCALE GENOMIC DNA]</scope>
    <source>
        <strain evidence="2 3">MCS10</strain>
    </source>
</reference>
<keyword evidence="1" id="KW-0732">Signal</keyword>
<dbReference type="InterPro" id="IPR003787">
    <property type="entry name" value="Sulphur_relay_DsrE/F-like"/>
</dbReference>
<keyword evidence="3" id="KW-1185">Reference proteome</keyword>
<name>Q0AKH0_MARMM</name>
<dbReference type="SUPFAM" id="SSF75169">
    <property type="entry name" value="DsrEFH-like"/>
    <property type="match status" value="1"/>
</dbReference>
<dbReference type="Pfam" id="PF02635">
    <property type="entry name" value="DsrE"/>
    <property type="match status" value="1"/>
</dbReference>
<sequence precursor="true">MSSPTVSNHRISTMFFGGLAALAISTGAFAGPDEFGPGPLIEAYGQIAPVDADMMIPEGASFAVTFDTATRSEAETLNRTLTSAARFLNMHVANGVEAGSLRVAVVVHGGAVHDVSSATAGANADLIATLLEHNVRVIVCGQSASYYDVGRSDLLPGVEMALSAMTAHALLQQADYTLNPF</sequence>
<accession>Q0AKH0</accession>
<protein>
    <submittedName>
        <fullName evidence="2">Uncharacterized protein</fullName>
    </submittedName>
</protein>
<dbReference type="Gene3D" id="3.40.1260.10">
    <property type="entry name" value="DsrEFH-like"/>
    <property type="match status" value="1"/>
</dbReference>
<evidence type="ECO:0000313" key="3">
    <source>
        <dbReference type="Proteomes" id="UP000001964"/>
    </source>
</evidence>
<dbReference type="InterPro" id="IPR027396">
    <property type="entry name" value="DsrEFH-like"/>
</dbReference>
<dbReference type="Proteomes" id="UP000001964">
    <property type="component" value="Chromosome"/>
</dbReference>